<dbReference type="Proteomes" id="UP001611494">
    <property type="component" value="Unassembled WGS sequence"/>
</dbReference>
<sequence length="107" mass="11400">MNRSHSSATVAGRGHSSSVLDDHPANCTGILHRDLEQRIAATGPELVTPAEQVRLIGQTIGSAIRFEEVEPPAARELVTGQGFPSDRRVSAALLRTRPVGTVHGIDQ</sequence>
<gene>
    <name evidence="2" type="ORF">ACH49Z_03355</name>
</gene>
<evidence type="ECO:0000313" key="2">
    <source>
        <dbReference type="EMBL" id="MFI2228869.1"/>
    </source>
</evidence>
<organism evidence="2 3">
    <name type="scientific">Nocardia testacea</name>
    <dbReference type="NCBI Taxonomy" id="248551"/>
    <lineage>
        <taxon>Bacteria</taxon>
        <taxon>Bacillati</taxon>
        <taxon>Actinomycetota</taxon>
        <taxon>Actinomycetes</taxon>
        <taxon>Mycobacteriales</taxon>
        <taxon>Nocardiaceae</taxon>
        <taxon>Nocardia</taxon>
    </lineage>
</organism>
<accession>A0ABW7VQJ2</accession>
<protein>
    <submittedName>
        <fullName evidence="2">Uncharacterized protein</fullName>
    </submittedName>
</protein>
<reference evidence="2 3" key="1">
    <citation type="submission" date="2024-10" db="EMBL/GenBank/DDBJ databases">
        <title>The Natural Products Discovery Center: Release of the First 8490 Sequenced Strains for Exploring Actinobacteria Biosynthetic Diversity.</title>
        <authorList>
            <person name="Kalkreuter E."/>
            <person name="Kautsar S.A."/>
            <person name="Yang D."/>
            <person name="Bader C.D."/>
            <person name="Teijaro C.N."/>
            <person name="Fluegel L."/>
            <person name="Davis C.M."/>
            <person name="Simpson J.R."/>
            <person name="Lauterbach L."/>
            <person name="Steele A.D."/>
            <person name="Gui C."/>
            <person name="Meng S."/>
            <person name="Li G."/>
            <person name="Viehrig K."/>
            <person name="Ye F."/>
            <person name="Su P."/>
            <person name="Kiefer A.F."/>
            <person name="Nichols A."/>
            <person name="Cepeda A.J."/>
            <person name="Yan W."/>
            <person name="Fan B."/>
            <person name="Jiang Y."/>
            <person name="Adhikari A."/>
            <person name="Zheng C.-J."/>
            <person name="Schuster L."/>
            <person name="Cowan T.M."/>
            <person name="Smanski M.J."/>
            <person name="Chevrette M.G."/>
            <person name="De Carvalho L.P.S."/>
            <person name="Shen B."/>
        </authorList>
    </citation>
    <scope>NUCLEOTIDE SEQUENCE [LARGE SCALE GENOMIC DNA]</scope>
    <source>
        <strain evidence="2 3">NPDC019377</strain>
    </source>
</reference>
<proteinExistence type="predicted"/>
<evidence type="ECO:0000256" key="1">
    <source>
        <dbReference type="SAM" id="MobiDB-lite"/>
    </source>
</evidence>
<dbReference type="Gene3D" id="3.90.25.10">
    <property type="entry name" value="UDP-galactose 4-epimerase, domain 1"/>
    <property type="match status" value="1"/>
</dbReference>
<keyword evidence="3" id="KW-1185">Reference proteome</keyword>
<dbReference type="EMBL" id="JBIRYL010000001">
    <property type="protein sequence ID" value="MFI2228869.1"/>
    <property type="molecule type" value="Genomic_DNA"/>
</dbReference>
<feature type="compositionally biased region" description="Polar residues" evidence="1">
    <location>
        <begin position="1"/>
        <end position="19"/>
    </location>
</feature>
<comment type="caution">
    <text evidence="2">The sequence shown here is derived from an EMBL/GenBank/DDBJ whole genome shotgun (WGS) entry which is preliminary data.</text>
</comment>
<dbReference type="RefSeq" id="WP_397059352.1">
    <property type="nucleotide sequence ID" value="NZ_JBIRYL010000001.1"/>
</dbReference>
<feature type="region of interest" description="Disordered" evidence="1">
    <location>
        <begin position="1"/>
        <end position="25"/>
    </location>
</feature>
<name>A0ABW7VQJ2_9NOCA</name>
<evidence type="ECO:0000313" key="3">
    <source>
        <dbReference type="Proteomes" id="UP001611494"/>
    </source>
</evidence>